<name>A0A1G7W8X2_PSEOR</name>
<dbReference type="CDD" id="cd02440">
    <property type="entry name" value="AdoMet_MTases"/>
    <property type="match status" value="1"/>
</dbReference>
<evidence type="ECO:0000256" key="1">
    <source>
        <dbReference type="SAM" id="MobiDB-lite"/>
    </source>
</evidence>
<dbReference type="PANTHER" id="PTHR43591">
    <property type="entry name" value="METHYLTRANSFERASE"/>
    <property type="match status" value="1"/>
</dbReference>
<dbReference type="Gene3D" id="3.40.50.150">
    <property type="entry name" value="Vaccinia Virus protein VP39"/>
    <property type="match status" value="1"/>
</dbReference>
<dbReference type="STRING" id="366584.SAMN05216377_11446"/>
<proteinExistence type="predicted"/>
<dbReference type="InterPro" id="IPR013216">
    <property type="entry name" value="Methyltransf_11"/>
</dbReference>
<dbReference type="GO" id="GO:0008757">
    <property type="term" value="F:S-adenosylmethionine-dependent methyltransferase activity"/>
    <property type="evidence" value="ECO:0007669"/>
    <property type="project" value="InterPro"/>
</dbReference>
<dbReference type="PANTHER" id="PTHR43591:SF24">
    <property type="entry name" value="2-METHOXY-6-POLYPRENYL-1,4-BENZOQUINOL METHYLASE, MITOCHONDRIAL"/>
    <property type="match status" value="1"/>
</dbReference>
<feature type="region of interest" description="Disordered" evidence="1">
    <location>
        <begin position="1"/>
        <end position="25"/>
    </location>
</feature>
<keyword evidence="3" id="KW-0489">Methyltransferase</keyword>
<protein>
    <submittedName>
        <fullName evidence="3">Methyltransferase domain-containing protein</fullName>
    </submittedName>
</protein>
<keyword evidence="3" id="KW-0808">Transferase</keyword>
<accession>A0A1G7W8X2</accession>
<dbReference type="SUPFAM" id="SSF53335">
    <property type="entry name" value="S-adenosyl-L-methionine-dependent methyltransferases"/>
    <property type="match status" value="1"/>
</dbReference>
<evidence type="ECO:0000313" key="3">
    <source>
        <dbReference type="EMBL" id="SDG68445.1"/>
    </source>
</evidence>
<organism evidence="3 4">
    <name type="scientific">Pseudonocardia oroxyli</name>
    <dbReference type="NCBI Taxonomy" id="366584"/>
    <lineage>
        <taxon>Bacteria</taxon>
        <taxon>Bacillati</taxon>
        <taxon>Actinomycetota</taxon>
        <taxon>Actinomycetes</taxon>
        <taxon>Pseudonocardiales</taxon>
        <taxon>Pseudonocardiaceae</taxon>
        <taxon>Pseudonocardia</taxon>
    </lineage>
</organism>
<evidence type="ECO:0000259" key="2">
    <source>
        <dbReference type="Pfam" id="PF08241"/>
    </source>
</evidence>
<sequence>MHRTRGTGPTHTLRHTVGAQPFGMTTTDPLRTIGPKHRALWASGSYATVAADLIPTLGARLVEAAEIRPGERVLDIAAGTGNASVPAAAAGASVVASDLTPELLAVGRAAHPEIEWVEADAQALPFETGEFDVALSCVGIMFAPFHERAAGELRRVVRPGGRIALLNWTPQGFVGQLFATMKPFAPPPPPGASPAPLWGTADHVRTLLGTEVVATTGTITFDVTRDPVAFREWWKANYGPTIAAYRAQEDPAALDAAFLEFLRRTQDPAGTWTAEYLVVTAVRP</sequence>
<dbReference type="AlphaFoldDB" id="A0A1G7W8X2"/>
<keyword evidence="4" id="KW-1185">Reference proteome</keyword>
<dbReference type="EMBL" id="FNBE01000014">
    <property type="protein sequence ID" value="SDG68445.1"/>
    <property type="molecule type" value="Genomic_DNA"/>
</dbReference>
<dbReference type="InterPro" id="IPR029063">
    <property type="entry name" value="SAM-dependent_MTases_sf"/>
</dbReference>
<dbReference type="GO" id="GO:0032259">
    <property type="term" value="P:methylation"/>
    <property type="evidence" value="ECO:0007669"/>
    <property type="project" value="UniProtKB-KW"/>
</dbReference>
<gene>
    <name evidence="3" type="ORF">SAMN05216377_11446</name>
</gene>
<feature type="domain" description="Methyltransferase type 11" evidence="2">
    <location>
        <begin position="74"/>
        <end position="164"/>
    </location>
</feature>
<dbReference type="Pfam" id="PF08241">
    <property type="entry name" value="Methyltransf_11"/>
    <property type="match status" value="1"/>
</dbReference>
<evidence type="ECO:0000313" key="4">
    <source>
        <dbReference type="Proteomes" id="UP000198967"/>
    </source>
</evidence>
<reference evidence="3 4" key="1">
    <citation type="submission" date="2016-10" db="EMBL/GenBank/DDBJ databases">
        <authorList>
            <person name="de Groot N.N."/>
        </authorList>
    </citation>
    <scope>NUCLEOTIDE SEQUENCE [LARGE SCALE GENOMIC DNA]</scope>
    <source>
        <strain evidence="3 4">CGMCC 4.3143</strain>
    </source>
</reference>
<dbReference type="Proteomes" id="UP000198967">
    <property type="component" value="Unassembled WGS sequence"/>
</dbReference>